<accession>A0A0A9YKE7</accession>
<dbReference type="EMBL" id="GBHO01013589">
    <property type="protein sequence ID" value="JAG30015.1"/>
    <property type="molecule type" value="Transcribed_RNA"/>
</dbReference>
<dbReference type="GO" id="GO:0016740">
    <property type="term" value="F:transferase activity"/>
    <property type="evidence" value="ECO:0007669"/>
    <property type="project" value="UniProtKB-KW"/>
</dbReference>
<keyword evidence="1" id="KW-0413">Isomerase</keyword>
<organism evidence="1">
    <name type="scientific">Lygus hesperus</name>
    <name type="common">Western plant bug</name>
    <dbReference type="NCBI Taxonomy" id="30085"/>
    <lineage>
        <taxon>Eukaryota</taxon>
        <taxon>Metazoa</taxon>
        <taxon>Ecdysozoa</taxon>
        <taxon>Arthropoda</taxon>
        <taxon>Hexapoda</taxon>
        <taxon>Insecta</taxon>
        <taxon>Pterygota</taxon>
        <taxon>Neoptera</taxon>
        <taxon>Paraneoptera</taxon>
        <taxon>Hemiptera</taxon>
        <taxon>Heteroptera</taxon>
        <taxon>Panheteroptera</taxon>
        <taxon>Cimicomorpha</taxon>
        <taxon>Miridae</taxon>
        <taxon>Mirini</taxon>
        <taxon>Lygus</taxon>
    </lineage>
</organism>
<reference evidence="1" key="1">
    <citation type="journal article" date="2014" name="PLoS ONE">
        <title>Transcriptome-Based Identification of ABC Transporters in the Western Tarnished Plant Bug Lygus hesperus.</title>
        <authorList>
            <person name="Hull J.J."/>
            <person name="Chaney K."/>
            <person name="Geib S.M."/>
            <person name="Fabrick J.A."/>
            <person name="Brent C.S."/>
            <person name="Walsh D."/>
            <person name="Lavine L.C."/>
        </authorList>
    </citation>
    <scope>NUCLEOTIDE SEQUENCE</scope>
</reference>
<dbReference type="GO" id="GO:0016853">
    <property type="term" value="F:isomerase activity"/>
    <property type="evidence" value="ECO:0007669"/>
    <property type="project" value="UniProtKB-KW"/>
</dbReference>
<proteinExistence type="predicted"/>
<protein>
    <submittedName>
        <fullName evidence="1">S-adenosylmethionine:tRNA ribosyltransferase-isomerase</fullName>
    </submittedName>
</protein>
<evidence type="ECO:0000313" key="1">
    <source>
        <dbReference type="EMBL" id="JAG30015.1"/>
    </source>
</evidence>
<dbReference type="PANTHER" id="PTHR10773">
    <property type="entry name" value="DNA-DIRECTED RNA POLYMERASES I, II, AND III SUBUNIT RPABC2"/>
    <property type="match status" value="1"/>
</dbReference>
<dbReference type="AlphaFoldDB" id="A0A0A9YKE7"/>
<reference evidence="1" key="2">
    <citation type="submission" date="2014-07" db="EMBL/GenBank/DDBJ databases">
        <authorList>
            <person name="Hull J."/>
        </authorList>
    </citation>
    <scope>NUCLEOTIDE SEQUENCE</scope>
</reference>
<gene>
    <name evidence="1" type="primary">queA_11</name>
    <name evidence="1" type="ORF">CM83_25987</name>
</gene>
<keyword evidence="1" id="KW-0808">Transferase</keyword>
<dbReference type="PANTHER" id="PTHR10773:SF19">
    <property type="match status" value="1"/>
</dbReference>
<sequence length="159" mass="18465">NQTNTQEILLLGGEASKLVTKKSDYLKLVKRLRVRGMAHVSMTGEVVPARAVKPPCNCRMGCSKKISDQRRLEIHRYFWDLPTWEQKRNLVAAEVCERPKNRSRIDPSRVSRRRMTRSYSLQVESGLLTPVCKIMYLHTYDVSESFVEIVLSKKSKNRR</sequence>
<name>A0A0A9YKE7_LYGHE</name>
<feature type="non-terminal residue" evidence="1">
    <location>
        <position position="1"/>
    </location>
</feature>